<keyword evidence="2 8" id="KW-1003">Cell membrane</keyword>
<keyword evidence="7 8" id="KW-0472">Membrane</keyword>
<evidence type="ECO:0000256" key="8">
    <source>
        <dbReference type="HAMAP-Rule" id="MF_02078"/>
    </source>
</evidence>
<comment type="pathway">
    <text evidence="8">Cell wall biogenesis; peptidoglycan biosynthesis.</text>
</comment>
<accession>A0A538SCC1</accession>
<sequence>MAVSEERRMARRAGTVGAATLLSRVLGLVREQVMATLFGAGLATDAFNVAFRIPNLLRDLFAEGAMSSAFVPTFTEYLEKRGEAEAWAFGRQLMVTLFSVLALLWLIGYVTAPWLVRAFAPGFASISGKLDLTVQLTRVMLPFLPSVALAAACMGMLNARGSFGVPALAPTWLNLGMVVFGVALIPVCRRFGQPDILAMAIGVVIGGIGQFAFQLPALHRLGFRLRWELPRPHPGVRRVATLMVPATIGLSATQFNLFFSTLVASLLPQGSVSWLWYAFRIMQLPIGVFGVALATVSLPALSRAAVAQDMGALKSTLSATLRLVILLTVPAALWLAVMSRPVIALLYQHGHFGPLDTVRTADALVMYCIGLPAFAGVGVLTRTFYALGDTRRPVQASFASVGLNVALNLLLMRPLGHLGLALAASATAITNFLQLAFYLRRRVGPLEGRRMARTLARVLAAGAAMAALCGFGLLLVGPGRAHGLVAEALLVGAALALGLGVSYAAMKALGVEELGAVEELVTAVRARVLGR</sequence>
<dbReference type="PANTHER" id="PTHR47019">
    <property type="entry name" value="LIPID II FLIPPASE MURJ"/>
    <property type="match status" value="1"/>
</dbReference>
<keyword evidence="8 9" id="KW-0961">Cell wall biogenesis/degradation</keyword>
<feature type="transmembrane region" description="Helical" evidence="8">
    <location>
        <begin position="136"/>
        <end position="157"/>
    </location>
</feature>
<keyword evidence="6 8" id="KW-1133">Transmembrane helix</keyword>
<name>A0A538SCC1_UNCEI</name>
<dbReference type="GO" id="GO:0034204">
    <property type="term" value="P:lipid translocation"/>
    <property type="evidence" value="ECO:0007669"/>
    <property type="project" value="TreeGrafter"/>
</dbReference>
<dbReference type="AlphaFoldDB" id="A0A538SCC1"/>
<reference evidence="10 11" key="1">
    <citation type="journal article" date="2019" name="Nat. Microbiol.">
        <title>Mediterranean grassland soil C-N compound turnover is dependent on rainfall and depth, and is mediated by genomically divergent microorganisms.</title>
        <authorList>
            <person name="Diamond S."/>
            <person name="Andeer P.F."/>
            <person name="Li Z."/>
            <person name="Crits-Christoph A."/>
            <person name="Burstein D."/>
            <person name="Anantharaman K."/>
            <person name="Lane K.R."/>
            <person name="Thomas B.C."/>
            <person name="Pan C."/>
            <person name="Northen T.R."/>
            <person name="Banfield J.F."/>
        </authorList>
    </citation>
    <scope>NUCLEOTIDE SEQUENCE [LARGE SCALE GENOMIC DNA]</scope>
    <source>
        <strain evidence="10">WS_3</strain>
    </source>
</reference>
<feature type="transmembrane region" description="Helical" evidence="8">
    <location>
        <begin position="239"/>
        <end position="262"/>
    </location>
</feature>
<evidence type="ECO:0000256" key="6">
    <source>
        <dbReference type="ARBA" id="ARBA00022989"/>
    </source>
</evidence>
<feature type="transmembrane region" description="Helical" evidence="8">
    <location>
        <begin position="319"/>
        <end position="337"/>
    </location>
</feature>
<evidence type="ECO:0000256" key="4">
    <source>
        <dbReference type="ARBA" id="ARBA00022960"/>
    </source>
</evidence>
<comment type="caution">
    <text evidence="10">The sequence shown here is derived from an EMBL/GenBank/DDBJ whole genome shotgun (WGS) entry which is preliminary data.</text>
</comment>
<evidence type="ECO:0000256" key="2">
    <source>
        <dbReference type="ARBA" id="ARBA00022475"/>
    </source>
</evidence>
<dbReference type="PIRSF" id="PIRSF002869">
    <property type="entry name" value="MviN"/>
    <property type="match status" value="1"/>
</dbReference>
<feature type="transmembrane region" description="Helical" evidence="8">
    <location>
        <begin position="483"/>
        <end position="505"/>
    </location>
</feature>
<evidence type="ECO:0000256" key="7">
    <source>
        <dbReference type="ARBA" id="ARBA00023136"/>
    </source>
</evidence>
<keyword evidence="5 8" id="KW-0573">Peptidoglycan synthesis</keyword>
<dbReference type="EMBL" id="VBOT01000129">
    <property type="protein sequence ID" value="TMQ49018.1"/>
    <property type="molecule type" value="Genomic_DNA"/>
</dbReference>
<evidence type="ECO:0000313" key="10">
    <source>
        <dbReference type="EMBL" id="TMQ49018.1"/>
    </source>
</evidence>
<dbReference type="GO" id="GO:0005886">
    <property type="term" value="C:plasma membrane"/>
    <property type="evidence" value="ECO:0007669"/>
    <property type="project" value="UniProtKB-SubCell"/>
</dbReference>
<keyword evidence="4 8" id="KW-0133">Cell shape</keyword>
<evidence type="ECO:0000256" key="3">
    <source>
        <dbReference type="ARBA" id="ARBA00022692"/>
    </source>
</evidence>
<evidence type="ECO:0000313" key="11">
    <source>
        <dbReference type="Proteomes" id="UP000320184"/>
    </source>
</evidence>
<dbReference type="HAMAP" id="MF_02078">
    <property type="entry name" value="MurJ_MviN"/>
    <property type="match status" value="1"/>
</dbReference>
<feature type="transmembrane region" description="Helical" evidence="8">
    <location>
        <begin position="93"/>
        <end position="116"/>
    </location>
</feature>
<dbReference type="Pfam" id="PF03023">
    <property type="entry name" value="MurJ"/>
    <property type="match status" value="1"/>
</dbReference>
<organism evidence="10 11">
    <name type="scientific">Eiseniibacteriota bacterium</name>
    <dbReference type="NCBI Taxonomy" id="2212470"/>
    <lineage>
        <taxon>Bacteria</taxon>
        <taxon>Candidatus Eiseniibacteriota</taxon>
    </lineage>
</organism>
<comment type="subcellular location">
    <subcellularLocation>
        <location evidence="1 8">Cell membrane</location>
        <topology evidence="1 8">Multi-pass membrane protein</topology>
    </subcellularLocation>
</comment>
<feature type="transmembrane region" description="Helical" evidence="8">
    <location>
        <begin position="394"/>
        <end position="412"/>
    </location>
</feature>
<comment type="similarity">
    <text evidence="8 9">Belongs to the MurJ/MviN family.</text>
</comment>
<dbReference type="NCBIfam" id="TIGR01695">
    <property type="entry name" value="murJ_mviN"/>
    <property type="match status" value="1"/>
</dbReference>
<proteinExistence type="inferred from homology"/>
<dbReference type="GO" id="GO:0071555">
    <property type="term" value="P:cell wall organization"/>
    <property type="evidence" value="ECO:0007669"/>
    <property type="project" value="UniProtKB-UniRule"/>
</dbReference>
<feature type="transmembrane region" description="Helical" evidence="8">
    <location>
        <begin position="418"/>
        <end position="438"/>
    </location>
</feature>
<keyword evidence="3 8" id="KW-0812">Transmembrane</keyword>
<dbReference type="Proteomes" id="UP000320184">
    <property type="component" value="Unassembled WGS sequence"/>
</dbReference>
<feature type="transmembrane region" description="Helical" evidence="8">
    <location>
        <begin position="164"/>
        <end position="185"/>
    </location>
</feature>
<feature type="transmembrane region" description="Helical" evidence="8">
    <location>
        <begin position="364"/>
        <end position="387"/>
    </location>
</feature>
<dbReference type="GO" id="GO:0015648">
    <property type="term" value="F:lipid-linked peptidoglycan transporter activity"/>
    <property type="evidence" value="ECO:0007669"/>
    <property type="project" value="UniProtKB-UniRule"/>
</dbReference>
<dbReference type="GO" id="GO:0008360">
    <property type="term" value="P:regulation of cell shape"/>
    <property type="evidence" value="ECO:0007669"/>
    <property type="project" value="UniProtKB-UniRule"/>
</dbReference>
<keyword evidence="8 9" id="KW-0813">Transport</keyword>
<dbReference type="PRINTS" id="PR01806">
    <property type="entry name" value="VIRFACTRMVIN"/>
</dbReference>
<protein>
    <recommendedName>
        <fullName evidence="8">Probable lipid II flippase MurJ</fullName>
    </recommendedName>
</protein>
<dbReference type="InterPro" id="IPR051050">
    <property type="entry name" value="Lipid_II_flippase_MurJ/MviN"/>
</dbReference>
<evidence type="ECO:0000256" key="9">
    <source>
        <dbReference type="PIRNR" id="PIRNR002869"/>
    </source>
</evidence>
<evidence type="ECO:0000256" key="1">
    <source>
        <dbReference type="ARBA" id="ARBA00004651"/>
    </source>
</evidence>
<feature type="transmembrane region" description="Helical" evidence="8">
    <location>
        <begin position="197"/>
        <end position="218"/>
    </location>
</feature>
<gene>
    <name evidence="8 10" type="primary">murJ</name>
    <name evidence="10" type="ORF">E6K73_10710</name>
</gene>
<dbReference type="UniPathway" id="UPA00219"/>
<evidence type="ECO:0000256" key="5">
    <source>
        <dbReference type="ARBA" id="ARBA00022984"/>
    </source>
</evidence>
<dbReference type="GO" id="GO:0009252">
    <property type="term" value="P:peptidoglycan biosynthetic process"/>
    <property type="evidence" value="ECO:0007669"/>
    <property type="project" value="UniProtKB-UniRule"/>
</dbReference>
<dbReference type="InterPro" id="IPR004268">
    <property type="entry name" value="MurJ"/>
</dbReference>
<feature type="transmembrane region" description="Helical" evidence="8">
    <location>
        <begin position="458"/>
        <end position="477"/>
    </location>
</feature>
<dbReference type="CDD" id="cd13123">
    <property type="entry name" value="MATE_MurJ_like"/>
    <property type="match status" value="1"/>
</dbReference>
<feature type="transmembrane region" description="Helical" evidence="8">
    <location>
        <begin position="274"/>
        <end position="298"/>
    </location>
</feature>
<comment type="function">
    <text evidence="8 9">Involved in peptidoglycan biosynthesis. Transports lipid-linked peptidoglycan precursors from the inner to the outer leaflet of the cytoplasmic membrane.</text>
</comment>
<dbReference type="PANTHER" id="PTHR47019:SF1">
    <property type="entry name" value="LIPID II FLIPPASE MURJ"/>
    <property type="match status" value="1"/>
</dbReference>